<comment type="caution">
    <text evidence="1">The sequence shown here is derived from an EMBL/GenBank/DDBJ whole genome shotgun (WGS) entry which is preliminary data.</text>
</comment>
<evidence type="ECO:0000313" key="2">
    <source>
        <dbReference type="Proteomes" id="UP001146067"/>
    </source>
</evidence>
<dbReference type="RefSeq" id="WP_270109695.1">
    <property type="nucleotide sequence ID" value="NZ_JAPZVP010000006.1"/>
</dbReference>
<keyword evidence="2" id="KW-1185">Reference proteome</keyword>
<organism evidence="1 2">
    <name type="scientific">Glycomyces luteolus</name>
    <dbReference type="NCBI Taxonomy" id="2670330"/>
    <lineage>
        <taxon>Bacteria</taxon>
        <taxon>Bacillati</taxon>
        <taxon>Actinomycetota</taxon>
        <taxon>Actinomycetes</taxon>
        <taxon>Glycomycetales</taxon>
        <taxon>Glycomycetaceae</taxon>
        <taxon>Glycomyces</taxon>
    </lineage>
</organism>
<sequence>MRTDKTPLEVVADAFTTLITGQEKITVDAAKMSGLPDRELSLAEIAAILSNRDTTNGAKDALWAELVIRTRRSPAPWTFICAGLALPGLRNAVKKAAWLAPSYAERADIESAAMEGFTTALPDVDLVAPRIVRRLCNSAHTEARRYAKELGRYEKGLTSVVYESRPPRRPDGHVDFVLARAVSDNAIDEDDARMIQDTFLDGQSVNDYAGAHGLSPDQVTRWRRRVRENLAEWFHGEKDRASSSRLASDGNASLQLVRRGPISIFGRTSRYSPM</sequence>
<dbReference type="AlphaFoldDB" id="A0A9X3PJQ2"/>
<reference evidence="1" key="1">
    <citation type="submission" date="2022-12" db="EMBL/GenBank/DDBJ databases">
        <title>Gycomyces niveus sp.nov.,a novel actinomycete isolated from soil in Shouguan.</title>
        <authorList>
            <person name="Yang X."/>
        </authorList>
    </citation>
    <scope>NUCLEOTIDE SEQUENCE</scope>
    <source>
        <strain evidence="1">NEAU-A15</strain>
    </source>
</reference>
<protein>
    <submittedName>
        <fullName evidence="1">Uncharacterized protein</fullName>
    </submittedName>
</protein>
<dbReference type="EMBL" id="JAPZVP010000006">
    <property type="protein sequence ID" value="MDA1359810.1"/>
    <property type="molecule type" value="Genomic_DNA"/>
</dbReference>
<evidence type="ECO:0000313" key="1">
    <source>
        <dbReference type="EMBL" id="MDA1359810.1"/>
    </source>
</evidence>
<name>A0A9X3PJQ2_9ACTN</name>
<dbReference type="Proteomes" id="UP001146067">
    <property type="component" value="Unassembled WGS sequence"/>
</dbReference>
<accession>A0A9X3PJQ2</accession>
<gene>
    <name evidence="1" type="ORF">O1R50_09260</name>
</gene>
<proteinExistence type="predicted"/>